<organism evidence="1 2">
    <name type="scientific">Clostridium beijerinckii</name>
    <name type="common">Clostridium MP</name>
    <dbReference type="NCBI Taxonomy" id="1520"/>
    <lineage>
        <taxon>Bacteria</taxon>
        <taxon>Bacillati</taxon>
        <taxon>Bacillota</taxon>
        <taxon>Clostridia</taxon>
        <taxon>Eubacteriales</taxon>
        <taxon>Clostridiaceae</taxon>
        <taxon>Clostridium</taxon>
    </lineage>
</organism>
<protein>
    <submittedName>
        <fullName evidence="1">Uncharacterized protein</fullName>
    </submittedName>
</protein>
<dbReference type="EMBL" id="JABTDW010000001">
    <property type="protein sequence ID" value="NSB17197.1"/>
    <property type="molecule type" value="Genomic_DNA"/>
</dbReference>
<evidence type="ECO:0000313" key="1">
    <source>
        <dbReference type="EMBL" id="NSB17197.1"/>
    </source>
</evidence>
<dbReference type="RefSeq" id="WP_077856835.1">
    <property type="nucleotide sequence ID" value="NZ_JABTDW010000001.1"/>
</dbReference>
<dbReference type="Proteomes" id="UP000822184">
    <property type="component" value="Unassembled WGS sequence"/>
</dbReference>
<evidence type="ECO:0000313" key="2">
    <source>
        <dbReference type="Proteomes" id="UP000822184"/>
    </source>
</evidence>
<comment type="caution">
    <text evidence="1">The sequence shown here is derived from an EMBL/GenBank/DDBJ whole genome shotgun (WGS) entry which is preliminary data.</text>
</comment>
<name>A0AAE5H9T1_CLOBE</name>
<accession>A0AAE5H9T1</accession>
<proteinExistence type="predicted"/>
<gene>
    <name evidence="1" type="ORF">BCD95_005456</name>
</gene>
<reference evidence="1" key="1">
    <citation type="submission" date="2020-06" db="EMBL/GenBank/DDBJ databases">
        <title>Genomic insights into acetone-butanol-ethanol (ABE) fermentation by sequencing solventogenic clostridia strains.</title>
        <authorList>
            <person name="Brown S."/>
        </authorList>
    </citation>
    <scope>NUCLEOTIDE SEQUENCE</scope>
    <source>
        <strain evidence="1">DJ123</strain>
    </source>
</reference>
<sequence length="204" mass="24885">MIIRADKEKLLKEFKKKYVINRYINEFKIIIEKYRKDRSIIKENLTSKFDLVCKEAIKLQEKELKGEIRYIYFSFLRTSLLESKGEWRIDLYDKKWFLDKEECSINIDFDLVYEPLFNHMSELLEKKKEYRRNINEVDIESIMLEEAGKYHYLVINIIEDMIESFLACSSYKEMKKKENIIIQAGEYMDSTTRIYPRKMIKQVY</sequence>
<dbReference type="AlphaFoldDB" id="A0AAE5H9T1"/>